<reference evidence="1" key="1">
    <citation type="submission" date="2020-05" db="EMBL/GenBank/DDBJ databases">
        <authorList>
            <person name="Chiriac C."/>
            <person name="Salcher M."/>
            <person name="Ghai R."/>
            <person name="Kavagutti S V."/>
        </authorList>
    </citation>
    <scope>NUCLEOTIDE SEQUENCE</scope>
</reference>
<accession>A0A6J7WAD3</accession>
<organism evidence="1">
    <name type="scientific">freshwater metagenome</name>
    <dbReference type="NCBI Taxonomy" id="449393"/>
    <lineage>
        <taxon>unclassified sequences</taxon>
        <taxon>metagenomes</taxon>
        <taxon>ecological metagenomes</taxon>
    </lineage>
</organism>
<name>A0A6J7WAD3_9ZZZZ</name>
<protein>
    <submittedName>
        <fullName evidence="1">Unannotated protein</fullName>
    </submittedName>
</protein>
<sequence length="53" mass="5619">MKVASAVKPALMTAEIKNERLIAVIADLSELRSFVRKIPITAVTVPIAGTING</sequence>
<proteinExistence type="predicted"/>
<dbReference type="EMBL" id="CAFBRZ010000059">
    <property type="protein sequence ID" value="CAB5156542.1"/>
    <property type="molecule type" value="Genomic_DNA"/>
</dbReference>
<evidence type="ECO:0000313" key="1">
    <source>
        <dbReference type="EMBL" id="CAB5156542.1"/>
    </source>
</evidence>
<gene>
    <name evidence="1" type="ORF">UFOPK4444_01006</name>
</gene>
<dbReference type="AlphaFoldDB" id="A0A6J7WAD3"/>